<dbReference type="InterPro" id="IPR001764">
    <property type="entry name" value="Glyco_hydro_3_N"/>
</dbReference>
<dbReference type="PROSITE" id="PS00775">
    <property type="entry name" value="GLYCOSYL_HYDROL_F3"/>
    <property type="match status" value="1"/>
</dbReference>
<dbReference type="PANTHER" id="PTHR30480:SF13">
    <property type="entry name" value="BETA-HEXOSAMINIDASE"/>
    <property type="match status" value="1"/>
</dbReference>
<evidence type="ECO:0000256" key="2">
    <source>
        <dbReference type="ARBA" id="ARBA00005336"/>
    </source>
</evidence>
<evidence type="ECO:0000256" key="1">
    <source>
        <dbReference type="ARBA" id="ARBA00001231"/>
    </source>
</evidence>
<keyword evidence="5 7" id="KW-0326">Glycosidase</keyword>
<dbReference type="PANTHER" id="PTHR30480">
    <property type="entry name" value="BETA-HEXOSAMINIDASE-RELATED"/>
    <property type="match status" value="1"/>
</dbReference>
<keyword evidence="4 7" id="KW-0378">Hydrolase</keyword>
<proteinExistence type="inferred from homology"/>
<dbReference type="GO" id="GO:0005975">
    <property type="term" value="P:carbohydrate metabolic process"/>
    <property type="evidence" value="ECO:0007669"/>
    <property type="project" value="InterPro"/>
</dbReference>
<dbReference type="InterPro" id="IPR019800">
    <property type="entry name" value="Glyco_hydro_3_AS"/>
</dbReference>
<dbReference type="InterPro" id="IPR017853">
    <property type="entry name" value="GH"/>
</dbReference>
<dbReference type="GO" id="GO:0009254">
    <property type="term" value="P:peptidoglycan turnover"/>
    <property type="evidence" value="ECO:0007669"/>
    <property type="project" value="TreeGrafter"/>
</dbReference>
<name>A0A7W9A200_9CAUL</name>
<dbReference type="Gene3D" id="3.20.20.300">
    <property type="entry name" value="Glycoside hydrolase, family 3, N-terminal domain"/>
    <property type="match status" value="1"/>
</dbReference>
<gene>
    <name evidence="7" type="ORF">FHS65_000614</name>
</gene>
<dbReference type="GO" id="GO:0004563">
    <property type="term" value="F:beta-N-acetylhexosaminidase activity"/>
    <property type="evidence" value="ECO:0007669"/>
    <property type="project" value="UniProtKB-EC"/>
</dbReference>
<evidence type="ECO:0000256" key="3">
    <source>
        <dbReference type="ARBA" id="ARBA00012663"/>
    </source>
</evidence>
<dbReference type="NCBIfam" id="NF003740">
    <property type="entry name" value="PRK05337.1"/>
    <property type="match status" value="1"/>
</dbReference>
<dbReference type="RefSeq" id="WP_123287291.1">
    <property type="nucleotide sequence ID" value="NZ_JACIJB010000001.1"/>
</dbReference>
<accession>A0A7W9A200</accession>
<feature type="domain" description="Glycoside hydrolase family 3 N-terminal" evidence="6">
    <location>
        <begin position="17"/>
        <end position="297"/>
    </location>
</feature>
<dbReference type="AlphaFoldDB" id="A0A7W9A200"/>
<dbReference type="EMBL" id="JACIJB010000001">
    <property type="protein sequence ID" value="MBB5659896.1"/>
    <property type="molecule type" value="Genomic_DNA"/>
</dbReference>
<evidence type="ECO:0000259" key="6">
    <source>
        <dbReference type="Pfam" id="PF00933"/>
    </source>
</evidence>
<dbReference type="Pfam" id="PF00933">
    <property type="entry name" value="Glyco_hydro_3"/>
    <property type="match status" value="1"/>
</dbReference>
<evidence type="ECO:0000313" key="7">
    <source>
        <dbReference type="EMBL" id="MBB5659896.1"/>
    </source>
</evidence>
<dbReference type="InterPro" id="IPR036962">
    <property type="entry name" value="Glyco_hydro_3_N_sf"/>
</dbReference>
<organism evidence="7 8">
    <name type="scientific">Brevundimonas halotolerans</name>
    <dbReference type="NCBI Taxonomy" id="69670"/>
    <lineage>
        <taxon>Bacteria</taxon>
        <taxon>Pseudomonadati</taxon>
        <taxon>Pseudomonadota</taxon>
        <taxon>Alphaproteobacteria</taxon>
        <taxon>Caulobacterales</taxon>
        <taxon>Caulobacteraceae</taxon>
        <taxon>Brevundimonas</taxon>
    </lineage>
</organism>
<dbReference type="Proteomes" id="UP000548978">
    <property type="component" value="Unassembled WGS sequence"/>
</dbReference>
<sequence>MTRAIILGCSGPRLTQAEADFFAEAQPFGFILFRRNVEDPAQLAELVASLRACVEHEAPVLIDQEGGRVQRMIPPHWTRYPPGAAYLKSSNDLAGARETARLGARLMAHDLHAVGIDVDCLPVLDVPIPGAHDIIGDRAYAADPEQVAVLGRAAAEGLMAGGVLPVIKHIPGHGRALADSHHDLPVVNADRAHLEAWDFMPFKALSDMPIAMTAHVVYTALDPEEPATTSRIVLDMVRDELGYQGLIVSDDLSMKALKGDLEQRAKRALKAGCDVVLHCNGDMAEMQAVLAGSKALKGKRRKRAEAAMARRVRLAEPLDVVEARARFDRLMTPYLEAKAGPDVGEAQG</sequence>
<protein>
    <recommendedName>
        <fullName evidence="3">beta-N-acetylhexosaminidase</fullName>
        <ecNumber evidence="3">3.2.1.52</ecNumber>
    </recommendedName>
</protein>
<comment type="catalytic activity">
    <reaction evidence="1">
        <text>Hydrolysis of terminal non-reducing N-acetyl-D-hexosamine residues in N-acetyl-beta-D-hexosaminides.</text>
        <dbReference type="EC" id="3.2.1.52"/>
    </reaction>
</comment>
<evidence type="ECO:0000256" key="4">
    <source>
        <dbReference type="ARBA" id="ARBA00022801"/>
    </source>
</evidence>
<reference evidence="7 8" key="1">
    <citation type="submission" date="2020-08" db="EMBL/GenBank/DDBJ databases">
        <title>Genomic Encyclopedia of Type Strains, Phase IV (KMG-IV): sequencing the most valuable type-strain genomes for metagenomic binning, comparative biology and taxonomic classification.</title>
        <authorList>
            <person name="Goeker M."/>
        </authorList>
    </citation>
    <scope>NUCLEOTIDE SEQUENCE [LARGE SCALE GENOMIC DNA]</scope>
    <source>
        <strain evidence="7 8">DSM 24448</strain>
    </source>
</reference>
<keyword evidence="8" id="KW-1185">Reference proteome</keyword>
<evidence type="ECO:0000256" key="5">
    <source>
        <dbReference type="ARBA" id="ARBA00023295"/>
    </source>
</evidence>
<dbReference type="InterPro" id="IPR050226">
    <property type="entry name" value="NagZ_Beta-hexosaminidase"/>
</dbReference>
<dbReference type="OrthoDB" id="9786661at2"/>
<dbReference type="EC" id="3.2.1.52" evidence="3"/>
<evidence type="ECO:0000313" key="8">
    <source>
        <dbReference type="Proteomes" id="UP000548978"/>
    </source>
</evidence>
<comment type="caution">
    <text evidence="7">The sequence shown here is derived from an EMBL/GenBank/DDBJ whole genome shotgun (WGS) entry which is preliminary data.</text>
</comment>
<dbReference type="SUPFAM" id="SSF51445">
    <property type="entry name" value="(Trans)glycosidases"/>
    <property type="match status" value="1"/>
</dbReference>
<comment type="similarity">
    <text evidence="2">Belongs to the glycosyl hydrolase 3 family.</text>
</comment>